<comment type="subcellular location">
    <subcellularLocation>
        <location evidence="1">Nucleus</location>
    </subcellularLocation>
</comment>
<evidence type="ECO:0000256" key="4">
    <source>
        <dbReference type="ARBA" id="ARBA00023242"/>
    </source>
</evidence>
<keyword evidence="4" id="KW-0539">Nucleus</keyword>
<feature type="region of interest" description="Disordered" evidence="5">
    <location>
        <begin position="144"/>
        <end position="250"/>
    </location>
</feature>
<keyword evidence="3" id="KW-0804">Transcription</keyword>
<dbReference type="PANTHER" id="PTHR13115">
    <property type="entry name" value="RNA POLYMERASE-ASSOCIATED PROTEIN RTF1 HOMOLOG"/>
    <property type="match status" value="1"/>
</dbReference>
<evidence type="ECO:0000256" key="3">
    <source>
        <dbReference type="ARBA" id="ARBA00023163"/>
    </source>
</evidence>
<organism evidence="7 8">
    <name type="scientific">Tolypocladium capitatum</name>
    <dbReference type="NCBI Taxonomy" id="45235"/>
    <lineage>
        <taxon>Eukaryota</taxon>
        <taxon>Fungi</taxon>
        <taxon>Dikarya</taxon>
        <taxon>Ascomycota</taxon>
        <taxon>Pezizomycotina</taxon>
        <taxon>Sordariomycetes</taxon>
        <taxon>Hypocreomycetidae</taxon>
        <taxon>Hypocreales</taxon>
        <taxon>Ophiocordycipitaceae</taxon>
        <taxon>Tolypocladium</taxon>
    </lineage>
</organism>
<dbReference type="Pfam" id="PF03126">
    <property type="entry name" value="Plus-3"/>
    <property type="match status" value="1"/>
</dbReference>
<dbReference type="GO" id="GO:0003677">
    <property type="term" value="F:DNA binding"/>
    <property type="evidence" value="ECO:0007669"/>
    <property type="project" value="InterPro"/>
</dbReference>
<feature type="compositionally biased region" description="Basic and acidic residues" evidence="5">
    <location>
        <begin position="484"/>
        <end position="499"/>
    </location>
</feature>
<protein>
    <submittedName>
        <fullName evidence="7">RNA polymerase-associated protein</fullName>
    </submittedName>
</protein>
<feature type="compositionally biased region" description="Polar residues" evidence="5">
    <location>
        <begin position="144"/>
        <end position="153"/>
    </location>
</feature>
<feature type="region of interest" description="Disordered" evidence="5">
    <location>
        <begin position="1"/>
        <end position="109"/>
    </location>
</feature>
<evidence type="ECO:0000313" key="7">
    <source>
        <dbReference type="EMBL" id="PNY28577.1"/>
    </source>
</evidence>
<evidence type="ECO:0000313" key="8">
    <source>
        <dbReference type="Proteomes" id="UP000236621"/>
    </source>
</evidence>
<keyword evidence="8" id="KW-1185">Reference proteome</keyword>
<dbReference type="Proteomes" id="UP000236621">
    <property type="component" value="Unassembled WGS sequence"/>
</dbReference>
<evidence type="ECO:0000256" key="1">
    <source>
        <dbReference type="ARBA" id="ARBA00004123"/>
    </source>
</evidence>
<feature type="region of interest" description="Disordered" evidence="5">
    <location>
        <begin position="468"/>
        <end position="499"/>
    </location>
</feature>
<feature type="domain" description="Plus3" evidence="6">
    <location>
        <begin position="249"/>
        <end position="404"/>
    </location>
</feature>
<evidence type="ECO:0000259" key="6">
    <source>
        <dbReference type="PROSITE" id="PS51360"/>
    </source>
</evidence>
<keyword evidence="2" id="KW-0805">Transcription regulation</keyword>
<dbReference type="GO" id="GO:0016593">
    <property type="term" value="C:Cdc73/Paf1 complex"/>
    <property type="evidence" value="ECO:0007669"/>
    <property type="project" value="TreeGrafter"/>
</dbReference>
<name>A0A2K3QM22_9HYPO</name>
<dbReference type="STRING" id="45235.A0A2K3QM22"/>
<dbReference type="AlphaFoldDB" id="A0A2K3QM22"/>
<feature type="compositionally biased region" description="Basic and acidic residues" evidence="5">
    <location>
        <begin position="194"/>
        <end position="245"/>
    </location>
</feature>
<evidence type="ECO:0000256" key="2">
    <source>
        <dbReference type="ARBA" id="ARBA00023015"/>
    </source>
</evidence>
<feature type="region of interest" description="Disordered" evidence="5">
    <location>
        <begin position="547"/>
        <end position="580"/>
    </location>
</feature>
<dbReference type="EMBL" id="NRSZ01000242">
    <property type="protein sequence ID" value="PNY28577.1"/>
    <property type="molecule type" value="Genomic_DNA"/>
</dbReference>
<dbReference type="PANTHER" id="PTHR13115:SF8">
    <property type="entry name" value="RNA POLYMERASE-ASSOCIATED PROTEIN RTF1 HOMOLOG"/>
    <property type="match status" value="1"/>
</dbReference>
<dbReference type="PROSITE" id="PS51360">
    <property type="entry name" value="PLUS3"/>
    <property type="match status" value="1"/>
</dbReference>
<dbReference type="GO" id="GO:1990269">
    <property type="term" value="F:RNA polymerase II C-terminal domain phosphoserine binding"/>
    <property type="evidence" value="ECO:0007669"/>
    <property type="project" value="TreeGrafter"/>
</dbReference>
<dbReference type="OrthoDB" id="166375at2759"/>
<sequence length="619" mass="69019">MADIDDELLALAGGDSEDEGSVSSRRDASASPPPTRKDSGTAKKIKRPARSNDSEEEGEASSAPSSPNSLESAPMDESDSDAEQPLRERVPPGVAGPDDDNKYPVDGMFMSQAEKAEIMAMREVEREQIIADRISEIERQRQNRLLRQMVTSVENEERKYVKKKRSADTAELEDGERKASRQRTGKASETAMDSLRRARAEKQRRKEDHERRKDGFSPRRDSREPESDGEFERARPRTPEKEAAKDVPPAELRDYERVRLGRNEFAQVCFTPGFEAAITGCYIRISVGAHPDTGIEQYRMAVIKGNLGRELCNDEPVPTAFFLGFTSGRPYAIVGPNGPFVTDQYAKAAHGKATKEFPFIATSTGKFTEGELNRYQVSCHNEGITLPSKQFLLGRIDEINGLIKHNWTSGEIKARLARRNELKKRFDPAERERVAGLLDAAVSRGDERKAEELQEELEKLGSQRLAFRTSLGPSKGIDTGRASSEQDRLAERNRENRRMNAELVRKAQLREKAKSREIERALKRGEQVPDDPSRRLRTKAKFVHDVNDARQKASQNGSGASTPANGTAKAGGSRPPMATHLVKLQEKNYEDSKGVPTIHKPLMDDDVIGALDLDIDVEV</sequence>
<evidence type="ECO:0000256" key="5">
    <source>
        <dbReference type="SAM" id="MobiDB-lite"/>
    </source>
</evidence>
<proteinExistence type="predicted"/>
<dbReference type="InterPro" id="IPR004343">
    <property type="entry name" value="Plus-3_dom"/>
</dbReference>
<feature type="compositionally biased region" description="Polar residues" evidence="5">
    <location>
        <begin position="552"/>
        <end position="565"/>
    </location>
</feature>
<accession>A0A2K3QM22</accession>
<dbReference type="InterPro" id="IPR036128">
    <property type="entry name" value="Plus3-like_sf"/>
</dbReference>
<gene>
    <name evidence="7" type="ORF">TCAP_01507</name>
</gene>
<dbReference type="SMART" id="SM00719">
    <property type="entry name" value="Plus3"/>
    <property type="match status" value="1"/>
</dbReference>
<comment type="caution">
    <text evidence="7">The sequence shown here is derived from an EMBL/GenBank/DDBJ whole genome shotgun (WGS) entry which is preliminary data.</text>
</comment>
<feature type="compositionally biased region" description="Low complexity" evidence="5">
    <location>
        <begin position="60"/>
        <end position="73"/>
    </location>
</feature>
<reference evidence="7 8" key="1">
    <citation type="submission" date="2017-08" db="EMBL/GenBank/DDBJ databases">
        <title>Harnessing the power of phylogenomics to disentangle the directionality and signatures of interkingdom host jumping in the parasitic fungal genus Tolypocladium.</title>
        <authorList>
            <person name="Quandt C.A."/>
            <person name="Patterson W."/>
            <person name="Spatafora J.W."/>
        </authorList>
    </citation>
    <scope>NUCLEOTIDE SEQUENCE [LARGE SCALE GENOMIC DNA]</scope>
    <source>
        <strain evidence="7 8">CBS 113982</strain>
    </source>
</reference>
<dbReference type="SUPFAM" id="SSF159042">
    <property type="entry name" value="Plus3-like"/>
    <property type="match status" value="1"/>
</dbReference>
<dbReference type="Gene3D" id="3.90.70.200">
    <property type="entry name" value="Plus-3 domain"/>
    <property type="match status" value="1"/>
</dbReference>